<evidence type="ECO:0000256" key="2">
    <source>
        <dbReference type="ARBA" id="ARBA00022448"/>
    </source>
</evidence>
<dbReference type="AlphaFoldDB" id="A0A3G9J8Q2"/>
<evidence type="ECO:0000256" key="1">
    <source>
        <dbReference type="ARBA" id="ARBA00004651"/>
    </source>
</evidence>
<accession>A0A3G9J8Q2</accession>
<dbReference type="SUPFAM" id="SSF161098">
    <property type="entry name" value="MetI-like"/>
    <property type="match status" value="1"/>
</dbReference>
<organism evidence="8 9">
    <name type="scientific">Paenibacillus baekrokdamisoli</name>
    <dbReference type="NCBI Taxonomy" id="1712516"/>
    <lineage>
        <taxon>Bacteria</taxon>
        <taxon>Bacillati</taxon>
        <taxon>Bacillota</taxon>
        <taxon>Bacilli</taxon>
        <taxon>Bacillales</taxon>
        <taxon>Paenibacillaceae</taxon>
        <taxon>Paenibacillus</taxon>
    </lineage>
</organism>
<dbReference type="CDD" id="cd06261">
    <property type="entry name" value="TM_PBP2"/>
    <property type="match status" value="1"/>
</dbReference>
<evidence type="ECO:0000313" key="9">
    <source>
        <dbReference type="Proteomes" id="UP000275368"/>
    </source>
</evidence>
<keyword evidence="4 7" id="KW-0812">Transmembrane</keyword>
<dbReference type="Pfam" id="PF00528">
    <property type="entry name" value="BPD_transp_1"/>
    <property type="match status" value="1"/>
</dbReference>
<keyword evidence="3" id="KW-1003">Cell membrane</keyword>
<name>A0A3G9J8Q2_9BACL</name>
<feature type="transmembrane region" description="Helical" evidence="7">
    <location>
        <begin position="182"/>
        <end position="205"/>
    </location>
</feature>
<comment type="subcellular location">
    <subcellularLocation>
        <location evidence="1 7">Cell membrane</location>
        <topology evidence="1 7">Multi-pass membrane protein</topology>
    </subcellularLocation>
</comment>
<dbReference type="KEGG" id="pbk:Back11_07640"/>
<dbReference type="OrthoDB" id="9810086at2"/>
<dbReference type="GO" id="GO:0005886">
    <property type="term" value="C:plasma membrane"/>
    <property type="evidence" value="ECO:0007669"/>
    <property type="project" value="UniProtKB-SubCell"/>
</dbReference>
<dbReference type="EMBL" id="AP019308">
    <property type="protein sequence ID" value="BBH19419.1"/>
    <property type="molecule type" value="Genomic_DNA"/>
</dbReference>
<reference evidence="8 9" key="1">
    <citation type="submission" date="2018-11" db="EMBL/GenBank/DDBJ databases">
        <title>Complete genome sequence of Paenibacillus baekrokdamisoli strain KCTC 33723.</title>
        <authorList>
            <person name="Kang S.W."/>
            <person name="Lee K.C."/>
            <person name="Kim K.K."/>
            <person name="Kim J.S."/>
            <person name="Kim D.S."/>
            <person name="Ko S.H."/>
            <person name="Yang S.H."/>
            <person name="Lee J.S."/>
        </authorList>
    </citation>
    <scope>NUCLEOTIDE SEQUENCE [LARGE SCALE GENOMIC DNA]</scope>
    <source>
        <strain evidence="8 9">KCTC 33723</strain>
    </source>
</reference>
<keyword evidence="9" id="KW-1185">Reference proteome</keyword>
<protein>
    <submittedName>
        <fullName evidence="8">Putative ABC transporter permease protein YtcP</fullName>
    </submittedName>
</protein>
<feature type="transmembrane region" description="Helical" evidence="7">
    <location>
        <begin position="257"/>
        <end position="276"/>
    </location>
</feature>
<dbReference type="InterPro" id="IPR000515">
    <property type="entry name" value="MetI-like"/>
</dbReference>
<comment type="similarity">
    <text evidence="7">Belongs to the binding-protein-dependent transport system permease family.</text>
</comment>
<dbReference type="RefSeq" id="WP_125653761.1">
    <property type="nucleotide sequence ID" value="NZ_AP019308.1"/>
</dbReference>
<evidence type="ECO:0000256" key="3">
    <source>
        <dbReference type="ARBA" id="ARBA00022475"/>
    </source>
</evidence>
<evidence type="ECO:0000256" key="4">
    <source>
        <dbReference type="ARBA" id="ARBA00022692"/>
    </source>
</evidence>
<feature type="transmembrane region" description="Helical" evidence="7">
    <location>
        <begin position="74"/>
        <end position="97"/>
    </location>
</feature>
<evidence type="ECO:0000256" key="5">
    <source>
        <dbReference type="ARBA" id="ARBA00022989"/>
    </source>
</evidence>
<evidence type="ECO:0000256" key="7">
    <source>
        <dbReference type="RuleBase" id="RU363032"/>
    </source>
</evidence>
<dbReference type="PROSITE" id="PS50928">
    <property type="entry name" value="ABC_TM1"/>
    <property type="match status" value="1"/>
</dbReference>
<dbReference type="Gene3D" id="1.10.3720.10">
    <property type="entry name" value="MetI-like"/>
    <property type="match status" value="1"/>
</dbReference>
<dbReference type="InterPro" id="IPR035906">
    <property type="entry name" value="MetI-like_sf"/>
</dbReference>
<keyword evidence="5 7" id="KW-1133">Transmembrane helix</keyword>
<sequence length="291" mass="32736">MNDKTIGSRVFDGINITLLVLFSIVTIVPFIHIIASSFASASAYNESNFMLFPTEFSLKAYEYIFTTNALPKSLFITIFITAAGTVLSLIITSLTAYSLSRRKLHFRRLIMFMIVFTIIFHGGLIPDYLVVKELGLLNSYWSLLVPRAMIPFYLIILISFFRGLPEEIEESARMDGCGDLRMLFRIIIPLSMPALATLTLFYAVYQWNTYMHAILYITDSTKWPIQVLLRQIVMVSQAGFVEQGMVAGEQSIPADTIKMAVITVATLPILLVYPFLQKHFSKGVLLGSVKG</sequence>
<evidence type="ECO:0000256" key="6">
    <source>
        <dbReference type="ARBA" id="ARBA00023136"/>
    </source>
</evidence>
<keyword evidence="6 7" id="KW-0472">Membrane</keyword>
<feature type="transmembrane region" description="Helical" evidence="7">
    <location>
        <begin position="109"/>
        <end position="129"/>
    </location>
</feature>
<keyword evidence="2 7" id="KW-0813">Transport</keyword>
<proteinExistence type="inferred from homology"/>
<feature type="transmembrane region" description="Helical" evidence="7">
    <location>
        <begin position="141"/>
        <end position="161"/>
    </location>
</feature>
<gene>
    <name evidence="8" type="primary">ytcP_2</name>
    <name evidence="8" type="ORF">Back11_07640</name>
</gene>
<feature type="transmembrane region" description="Helical" evidence="7">
    <location>
        <begin position="12"/>
        <end position="35"/>
    </location>
</feature>
<dbReference type="PANTHER" id="PTHR43744">
    <property type="entry name" value="ABC TRANSPORTER PERMEASE PROTEIN MG189-RELATED-RELATED"/>
    <property type="match status" value="1"/>
</dbReference>
<dbReference type="Proteomes" id="UP000275368">
    <property type="component" value="Chromosome"/>
</dbReference>
<dbReference type="PANTHER" id="PTHR43744:SF9">
    <property type="entry name" value="POLYGALACTURONAN_RHAMNOGALACTURONAN TRANSPORT SYSTEM PERMEASE PROTEIN YTCP"/>
    <property type="match status" value="1"/>
</dbReference>
<evidence type="ECO:0000313" key="8">
    <source>
        <dbReference type="EMBL" id="BBH19419.1"/>
    </source>
</evidence>
<dbReference type="GO" id="GO:0055085">
    <property type="term" value="P:transmembrane transport"/>
    <property type="evidence" value="ECO:0007669"/>
    <property type="project" value="InterPro"/>
</dbReference>